<dbReference type="InterPro" id="IPR013937">
    <property type="entry name" value="Sorting_nexin_C"/>
</dbReference>
<dbReference type="SUPFAM" id="SSF64268">
    <property type="entry name" value="PX domain"/>
    <property type="match status" value="1"/>
</dbReference>
<comment type="similarity">
    <text evidence="1">Belongs to the sorting nexin family.</text>
</comment>
<evidence type="ECO:0000313" key="5">
    <source>
        <dbReference type="Proteomes" id="UP001652625"/>
    </source>
</evidence>
<evidence type="ECO:0000259" key="4">
    <source>
        <dbReference type="PROSITE" id="PS51207"/>
    </source>
</evidence>
<sequence>MIAYRLFLLTLFLVVLLYSGYGLLAALFVFFITTVTTYICYSLKTQLKVERLVNFILKFGISLPRSNEERKHPKFERIKSFPKPIADILQKIINSIINSFVKTWYSYIGPGEEDFIKEVEFILENVILEVYNQLEHVDLKNLTAVLVRMFQRHIHLFDECRSIINKKYPGINKQDFTVCITELYEAAVNKHIATLNKSAEIDYIRTLLDIILYKFAPKDAFLCESGRFMLREVLAIQLVEPLIQEFIDPHVLNEIVNVILEPSLPLSVIQQRWNEAFLQVEKDTSLCHEIEYNKKKETDNESVCEGTPLLETSEEHSTPVYSALEHEDDDLSGSNIIRFNKFDERSSAPVYGSKSVRDHEKKALNKYTDSSSSLRDDLDIQSLVSLDPIASSWGVCPTSSSEVFLGKSFLDMPRNQDDISEQVKSKLRSLSEIVASPSLFCLDRNGYSKHSNTKHKSKRKTKSQQNKNTSFSSVPEKVAPENRPSLSEIYQFQQFESHKSGEEGVFYDVAPSCPTCMEMSFFASPFQNKSNGFFFNADKKIKGNEHDCGLKTQHFFYPALVEKKKLTSDSIEKDSFVSCSNYQDEEQESSKESEKKIVAISMQGFDVVSSLSDTNSSSDATGSSSETTQSIKKSAKFFDQLEKNDDQVLAHSVRSVSASSFRSVYENSLSINHEKVKGRKSFKKKTKSVVFRLFKKDLIQNSKHNNIKKFHLSNDSKVSNDFISKDKVENKEATHIPRIYKNLKAIKKNEIDNQKFESSSVSTTRTKFHSIPENESDKIEIERDSFMGNFVEEIAHEINEDDIFFEEDANSQHYLPCPENVDPLSKVITVTEKGCDVLSIKSARSAKSNESKVSSDKSSEKLVTNSKERMMKKETYIPIFEGQVIMPHPSKLPAAWLYPIQMISIPSTEIAFEKGWEPGINKYTLYNIHYDIRIWPDLYQKHLNHQATDLHIGDNAMPLIREIKRRYREFLYLHNRLTHGPMAKHMKGILRPNRRYAMPFGRMDPDVIEGRRKILESYLVSLVSRPEMCNSREFKDFLGSEDHDEVSVLKTKVFKKQLYQSQLNKVTSIKPDEHNLEVHKAEKMGMKESPYFIHGYDVPRMFGYADEDDLNKHSYFYLKHFIINYKFIQNQKSIQPLRKVQKISNVTLSSFQKPHFIIGTDEPDKIKKPTECQLGRRTSADGSENPQLGCYECVLRDPVAKLPNGKSFFDTNIHSIHIAAKFSEQLAADLHESNLARAIAREKDLFESSWPLTNALLSILCQFLKKYPSFLTFERVQQSVLFSVGGVIEWFLGRQLDEVIIKERCYKYLCDLYNLIWDKEGILLKRKPDPTLQQREETRVKLLNSLIDIIPSFLSFTVGKNNIEKCCEDLLQTIQYPKINKHIIYSGIELILMELIPELRHNFINYVSTATSGR</sequence>
<evidence type="ECO:0000256" key="1">
    <source>
        <dbReference type="ARBA" id="ARBA00010883"/>
    </source>
</evidence>
<dbReference type="InterPro" id="IPR001683">
    <property type="entry name" value="PX_dom"/>
</dbReference>
<dbReference type="InterPro" id="IPR003114">
    <property type="entry name" value="Phox_assoc"/>
</dbReference>
<reference evidence="6" key="1">
    <citation type="submission" date="2025-08" db="UniProtKB">
        <authorList>
            <consortium name="RefSeq"/>
        </authorList>
    </citation>
    <scope>IDENTIFICATION</scope>
</reference>
<dbReference type="PROSITE" id="PS50195">
    <property type="entry name" value="PX"/>
    <property type="match status" value="1"/>
</dbReference>
<feature type="domain" description="PXA" evidence="4">
    <location>
        <begin position="82"/>
        <end position="264"/>
    </location>
</feature>
<protein>
    <submittedName>
        <fullName evidence="6">Uncharacterized protein LOC101236069 isoform X2</fullName>
    </submittedName>
</protein>
<dbReference type="GeneID" id="101236069"/>
<organism evidence="5 6">
    <name type="scientific">Hydra vulgaris</name>
    <name type="common">Hydra</name>
    <name type="synonym">Hydra attenuata</name>
    <dbReference type="NCBI Taxonomy" id="6087"/>
    <lineage>
        <taxon>Eukaryota</taxon>
        <taxon>Metazoa</taxon>
        <taxon>Cnidaria</taxon>
        <taxon>Hydrozoa</taxon>
        <taxon>Hydroidolina</taxon>
        <taxon>Anthoathecata</taxon>
        <taxon>Aplanulata</taxon>
        <taxon>Hydridae</taxon>
        <taxon>Hydra</taxon>
    </lineage>
</organism>
<evidence type="ECO:0000259" key="3">
    <source>
        <dbReference type="PROSITE" id="PS50195"/>
    </source>
</evidence>
<name>A0ABM4BSX1_HYDVU</name>
<dbReference type="InterPro" id="IPR036871">
    <property type="entry name" value="PX_dom_sf"/>
</dbReference>
<evidence type="ECO:0000313" key="6">
    <source>
        <dbReference type="RefSeq" id="XP_065652252.1"/>
    </source>
</evidence>
<dbReference type="SMART" id="SM00313">
    <property type="entry name" value="PXA"/>
    <property type="match status" value="1"/>
</dbReference>
<dbReference type="SMART" id="SM00312">
    <property type="entry name" value="PX"/>
    <property type="match status" value="1"/>
</dbReference>
<feature type="region of interest" description="Disordered" evidence="2">
    <location>
        <begin position="446"/>
        <end position="481"/>
    </location>
</feature>
<dbReference type="PANTHER" id="PTHR22775:SF3">
    <property type="entry name" value="SORTING NEXIN-13"/>
    <property type="match status" value="1"/>
</dbReference>
<gene>
    <name evidence="6" type="primary">LOC101236069</name>
</gene>
<dbReference type="Gene3D" id="3.30.1520.10">
    <property type="entry name" value="Phox-like domain"/>
    <property type="match status" value="1"/>
</dbReference>
<proteinExistence type="inferred from homology"/>
<dbReference type="Proteomes" id="UP001652625">
    <property type="component" value="Chromosome 04"/>
</dbReference>
<feature type="domain" description="PX" evidence="3">
    <location>
        <begin position="904"/>
        <end position="1045"/>
    </location>
</feature>
<dbReference type="RefSeq" id="XP_065652252.1">
    <property type="nucleotide sequence ID" value="XM_065796180.1"/>
</dbReference>
<feature type="compositionally biased region" description="Polar residues" evidence="2">
    <location>
        <begin position="463"/>
        <end position="473"/>
    </location>
</feature>
<dbReference type="PANTHER" id="PTHR22775">
    <property type="entry name" value="SORTING NEXIN"/>
    <property type="match status" value="1"/>
</dbReference>
<feature type="compositionally biased region" description="Basic residues" evidence="2">
    <location>
        <begin position="451"/>
        <end position="462"/>
    </location>
</feature>
<keyword evidence="5" id="KW-1185">Reference proteome</keyword>
<evidence type="ECO:0000256" key="2">
    <source>
        <dbReference type="SAM" id="MobiDB-lite"/>
    </source>
</evidence>
<dbReference type="Pfam" id="PF02194">
    <property type="entry name" value="PXA"/>
    <property type="match status" value="1"/>
</dbReference>
<accession>A0ABM4BSX1</accession>
<dbReference type="Pfam" id="PF08628">
    <property type="entry name" value="Nexin_C"/>
    <property type="match status" value="1"/>
</dbReference>
<dbReference type="PROSITE" id="PS51207">
    <property type="entry name" value="PXA"/>
    <property type="match status" value="1"/>
</dbReference>
<dbReference type="Pfam" id="PF00787">
    <property type="entry name" value="PX"/>
    <property type="match status" value="1"/>
</dbReference>